<gene>
    <name evidence="2" type="ORF">SAMN03080599_03037</name>
</gene>
<dbReference type="Pfam" id="PF03551">
    <property type="entry name" value="PadR"/>
    <property type="match status" value="1"/>
</dbReference>
<name>A0A1G5S646_9FIRM</name>
<organism evidence="2 3">
    <name type="scientific">Acidaminobacter hydrogenoformans DSM 2784</name>
    <dbReference type="NCBI Taxonomy" id="1120920"/>
    <lineage>
        <taxon>Bacteria</taxon>
        <taxon>Bacillati</taxon>
        <taxon>Bacillota</taxon>
        <taxon>Clostridia</taxon>
        <taxon>Peptostreptococcales</taxon>
        <taxon>Acidaminobacteraceae</taxon>
        <taxon>Acidaminobacter</taxon>
    </lineage>
</organism>
<reference evidence="2 3" key="1">
    <citation type="submission" date="2016-10" db="EMBL/GenBank/DDBJ databases">
        <authorList>
            <person name="de Groot N.N."/>
        </authorList>
    </citation>
    <scope>NUCLEOTIDE SEQUENCE [LARGE SCALE GENOMIC DNA]</scope>
    <source>
        <strain evidence="2 3">DSM 2784</strain>
    </source>
</reference>
<dbReference type="SUPFAM" id="SSF46785">
    <property type="entry name" value="Winged helix' DNA-binding domain"/>
    <property type="match status" value="1"/>
</dbReference>
<protein>
    <submittedName>
        <fullName evidence="2">Poly-beta-hydroxybutyrate-responsive repressor</fullName>
    </submittedName>
</protein>
<dbReference type="InterPro" id="IPR036388">
    <property type="entry name" value="WH-like_DNA-bd_sf"/>
</dbReference>
<dbReference type="PANTHER" id="PTHR33169:SF14">
    <property type="entry name" value="TRANSCRIPTIONAL REGULATOR RV3488"/>
    <property type="match status" value="1"/>
</dbReference>
<proteinExistence type="predicted"/>
<evidence type="ECO:0000259" key="1">
    <source>
        <dbReference type="Pfam" id="PF03551"/>
    </source>
</evidence>
<dbReference type="Proteomes" id="UP000199208">
    <property type="component" value="Unassembled WGS sequence"/>
</dbReference>
<dbReference type="InterPro" id="IPR036390">
    <property type="entry name" value="WH_DNA-bd_sf"/>
</dbReference>
<dbReference type="AlphaFoldDB" id="A0A1G5S646"/>
<dbReference type="PANTHER" id="PTHR33169">
    <property type="entry name" value="PADR-FAMILY TRANSCRIPTIONAL REGULATOR"/>
    <property type="match status" value="1"/>
</dbReference>
<dbReference type="STRING" id="1120920.SAMN03080599_03037"/>
<keyword evidence="3" id="KW-1185">Reference proteome</keyword>
<dbReference type="InterPro" id="IPR005149">
    <property type="entry name" value="Tscrpt_reg_PadR_N"/>
</dbReference>
<evidence type="ECO:0000313" key="2">
    <source>
        <dbReference type="EMBL" id="SCZ81793.1"/>
    </source>
</evidence>
<evidence type="ECO:0000313" key="3">
    <source>
        <dbReference type="Proteomes" id="UP000199208"/>
    </source>
</evidence>
<sequence length="121" mass="14225">MTEMQPLFCQGKQHKMERFLEVCCLLLLYDEVGYGYGLIEDLEYFGFSAEELNVGTLYRTLRKMEKEALVTSSWEEGGPGPKRRVYEITDAGKQELNQWIHVLKARKARIERLIGKYEEKR</sequence>
<dbReference type="Gene3D" id="1.10.10.10">
    <property type="entry name" value="Winged helix-like DNA-binding domain superfamily/Winged helix DNA-binding domain"/>
    <property type="match status" value="1"/>
</dbReference>
<dbReference type="EMBL" id="FMWL01000023">
    <property type="protein sequence ID" value="SCZ81793.1"/>
    <property type="molecule type" value="Genomic_DNA"/>
</dbReference>
<accession>A0A1G5S646</accession>
<dbReference type="InterPro" id="IPR052509">
    <property type="entry name" value="Metal_resp_DNA-bind_regulator"/>
</dbReference>
<feature type="domain" description="Transcription regulator PadR N-terminal" evidence="1">
    <location>
        <begin position="25"/>
        <end position="97"/>
    </location>
</feature>